<gene>
    <name evidence="1" type="ORF">BV25DRAFT_1836515</name>
</gene>
<comment type="caution">
    <text evidence="1">The sequence shown here is derived from an EMBL/GenBank/DDBJ whole genome shotgun (WGS) entry which is preliminary data.</text>
</comment>
<organism evidence="1 2">
    <name type="scientific">Artomyces pyxidatus</name>
    <dbReference type="NCBI Taxonomy" id="48021"/>
    <lineage>
        <taxon>Eukaryota</taxon>
        <taxon>Fungi</taxon>
        <taxon>Dikarya</taxon>
        <taxon>Basidiomycota</taxon>
        <taxon>Agaricomycotina</taxon>
        <taxon>Agaricomycetes</taxon>
        <taxon>Russulales</taxon>
        <taxon>Auriscalpiaceae</taxon>
        <taxon>Artomyces</taxon>
    </lineage>
</organism>
<reference evidence="1" key="2">
    <citation type="journal article" date="2022" name="New Phytol.">
        <title>Evolutionary transition to the ectomycorrhizal habit in the genomes of a hyperdiverse lineage of mushroom-forming fungi.</title>
        <authorList>
            <person name="Looney B."/>
            <person name="Miyauchi S."/>
            <person name="Morin E."/>
            <person name="Drula E."/>
            <person name="Courty P.E."/>
            <person name="Kohler A."/>
            <person name="Kuo A."/>
            <person name="LaButti K."/>
            <person name="Pangilinan J."/>
            <person name="Lipzen A."/>
            <person name="Riley R."/>
            <person name="Andreopoulos W."/>
            <person name="He G."/>
            <person name="Johnson J."/>
            <person name="Nolan M."/>
            <person name="Tritt A."/>
            <person name="Barry K.W."/>
            <person name="Grigoriev I.V."/>
            <person name="Nagy L.G."/>
            <person name="Hibbett D."/>
            <person name="Henrissat B."/>
            <person name="Matheny P.B."/>
            <person name="Labbe J."/>
            <person name="Martin F.M."/>
        </authorList>
    </citation>
    <scope>NUCLEOTIDE SEQUENCE</scope>
    <source>
        <strain evidence="1">HHB10654</strain>
    </source>
</reference>
<sequence>MCFVSAVVGVGRSSGFRGTLQNGGAPPSALGYSASRVPPRGPRPPRPHQASRRPDDGRTSIRAIDRPRAAPPSDHTAHPLIAPHAHWPAPPRALWRCGPRPPHAVGACVVVDMSRSSSYGPQCVRQRIRRRDASLGLLLCGGHSPIPSPGSLMQLHTGQGQTRSVLRVVHAAPARLSSPVARTISEWPRTDGLPQVGCLSILRLRRLLASDAARESADVKGGVPTASSKEAIVGLKPDFLDGFAHLDRSRKEDALTSIAKTTYVDIDVATTKAAAALPNTPRPRSTEAHQPFPPHERVHASPRACFRFGILCSDWTVPPPARARGCKGVPVFVDSWDSAHVAIQSLSAARRPRRLVRADTSLDQ</sequence>
<accession>A0ACB8T8R0</accession>
<proteinExistence type="predicted"/>
<name>A0ACB8T8R0_9AGAM</name>
<keyword evidence="2" id="KW-1185">Reference proteome</keyword>
<evidence type="ECO:0000313" key="2">
    <source>
        <dbReference type="Proteomes" id="UP000814140"/>
    </source>
</evidence>
<dbReference type="Proteomes" id="UP000814140">
    <property type="component" value="Unassembled WGS sequence"/>
</dbReference>
<reference evidence="1" key="1">
    <citation type="submission" date="2021-03" db="EMBL/GenBank/DDBJ databases">
        <authorList>
            <consortium name="DOE Joint Genome Institute"/>
            <person name="Ahrendt S."/>
            <person name="Looney B.P."/>
            <person name="Miyauchi S."/>
            <person name="Morin E."/>
            <person name="Drula E."/>
            <person name="Courty P.E."/>
            <person name="Chicoki N."/>
            <person name="Fauchery L."/>
            <person name="Kohler A."/>
            <person name="Kuo A."/>
            <person name="Labutti K."/>
            <person name="Pangilinan J."/>
            <person name="Lipzen A."/>
            <person name="Riley R."/>
            <person name="Andreopoulos W."/>
            <person name="He G."/>
            <person name="Johnson J."/>
            <person name="Barry K.W."/>
            <person name="Grigoriev I.V."/>
            <person name="Nagy L."/>
            <person name="Hibbett D."/>
            <person name="Henrissat B."/>
            <person name="Matheny P.B."/>
            <person name="Labbe J."/>
            <person name="Martin F."/>
        </authorList>
    </citation>
    <scope>NUCLEOTIDE SEQUENCE</scope>
    <source>
        <strain evidence="1">HHB10654</strain>
    </source>
</reference>
<protein>
    <submittedName>
        <fullName evidence="1">Uncharacterized protein</fullName>
    </submittedName>
</protein>
<dbReference type="EMBL" id="MU277196">
    <property type="protein sequence ID" value="KAI0065188.1"/>
    <property type="molecule type" value="Genomic_DNA"/>
</dbReference>
<evidence type="ECO:0000313" key="1">
    <source>
        <dbReference type="EMBL" id="KAI0065188.1"/>
    </source>
</evidence>